<dbReference type="InterPro" id="IPR032687">
    <property type="entry name" value="AraC-type_N"/>
</dbReference>
<dbReference type="EMBL" id="CP038152">
    <property type="protein sequence ID" value="QBR03960.1"/>
    <property type="molecule type" value="Genomic_DNA"/>
</dbReference>
<dbReference type="SUPFAM" id="SSF46689">
    <property type="entry name" value="Homeodomain-like"/>
    <property type="match status" value="1"/>
</dbReference>
<evidence type="ECO:0000256" key="1">
    <source>
        <dbReference type="ARBA" id="ARBA00023015"/>
    </source>
</evidence>
<geneLocation type="plasmid" evidence="5 6">
    <name>unnamed1</name>
</geneLocation>
<organism evidence="5 6">
    <name type="scientific">Paraburkholderia pallida</name>
    <dbReference type="NCBI Taxonomy" id="2547399"/>
    <lineage>
        <taxon>Bacteria</taxon>
        <taxon>Pseudomonadati</taxon>
        <taxon>Pseudomonadota</taxon>
        <taxon>Betaproteobacteria</taxon>
        <taxon>Burkholderiales</taxon>
        <taxon>Burkholderiaceae</taxon>
        <taxon>Paraburkholderia</taxon>
    </lineage>
</organism>
<keyword evidence="2" id="KW-0238">DNA-binding</keyword>
<keyword evidence="3" id="KW-0804">Transcription</keyword>
<protein>
    <submittedName>
        <fullName evidence="5">AraC family transcriptional regulator</fullName>
    </submittedName>
</protein>
<keyword evidence="1" id="KW-0805">Transcription regulation</keyword>
<evidence type="ECO:0000256" key="3">
    <source>
        <dbReference type="ARBA" id="ARBA00023163"/>
    </source>
</evidence>
<dbReference type="PANTHER" id="PTHR47894">
    <property type="entry name" value="HTH-TYPE TRANSCRIPTIONAL REGULATOR GADX"/>
    <property type="match status" value="1"/>
</dbReference>
<dbReference type="PROSITE" id="PS01124">
    <property type="entry name" value="HTH_ARAC_FAMILY_2"/>
    <property type="match status" value="1"/>
</dbReference>
<dbReference type="PANTHER" id="PTHR47894:SF1">
    <property type="entry name" value="HTH-TYPE TRANSCRIPTIONAL REGULATOR VQSM"/>
    <property type="match status" value="1"/>
</dbReference>
<evidence type="ECO:0000313" key="6">
    <source>
        <dbReference type="Proteomes" id="UP000295727"/>
    </source>
</evidence>
<feature type="domain" description="HTH araC/xylS-type" evidence="4">
    <location>
        <begin position="242"/>
        <end position="339"/>
    </location>
</feature>
<dbReference type="GO" id="GO:0003700">
    <property type="term" value="F:DNA-binding transcription factor activity"/>
    <property type="evidence" value="ECO:0007669"/>
    <property type="project" value="InterPro"/>
</dbReference>
<sequence>MKHAVRPLIPARYWLLLADYLRSAGTSLEDLLHAADIDSAHFADTDFALDTQQYERLLSAAMRTTGRSDLGFEWGRRIRQNSHGILGYALLSYATLDQGLRQCARYFRLLTPMFRMTYQRTGDHMEIVYRPAQAMGPQTLNMLMELMVVATHVQCTPLLHNPSSVYDIYLSMEEPPHSERYRELAPARVHFRASSLPEARLVANTWSLDARLPMANEHAVRMAEERCEALLRQTGEQVGWTEWVLMMLNEAEEDQPTLDELARFLGVSPRTLDRNLKKEGSSLRDLSVDVRNGKARRLLLEQTLPISQIAYQLGFTDVANFSRAFRRAHGVSPSDYRRSDGAAQ</sequence>
<dbReference type="InterPro" id="IPR020449">
    <property type="entry name" value="Tscrpt_reg_AraC-type_HTH"/>
</dbReference>
<dbReference type="InterPro" id="IPR009057">
    <property type="entry name" value="Homeodomain-like_sf"/>
</dbReference>
<dbReference type="GO" id="GO:0005829">
    <property type="term" value="C:cytosol"/>
    <property type="evidence" value="ECO:0007669"/>
    <property type="project" value="TreeGrafter"/>
</dbReference>
<dbReference type="PRINTS" id="PR00032">
    <property type="entry name" value="HTHARAC"/>
</dbReference>
<reference evidence="5 6" key="1">
    <citation type="submission" date="2019-03" db="EMBL/GenBank/DDBJ databases">
        <title>Paraburkholderia sp. 7MH5, isolated from subtropical forest soil.</title>
        <authorList>
            <person name="Gao Z.-H."/>
            <person name="Qiu L.-H."/>
        </authorList>
    </citation>
    <scope>NUCLEOTIDE SEQUENCE [LARGE SCALE GENOMIC DNA]</scope>
    <source>
        <strain evidence="5 6">7MH5</strain>
        <plasmid evidence="5 6">unnamed1</plasmid>
    </source>
</reference>
<dbReference type="KEGG" id="ppai:E1956_42910"/>
<evidence type="ECO:0000259" key="4">
    <source>
        <dbReference type="PROSITE" id="PS01124"/>
    </source>
</evidence>
<dbReference type="Pfam" id="PF12625">
    <property type="entry name" value="Arabinose_bd"/>
    <property type="match status" value="1"/>
</dbReference>
<keyword evidence="5" id="KW-0614">Plasmid</keyword>
<proteinExistence type="predicted"/>
<dbReference type="Pfam" id="PF12833">
    <property type="entry name" value="HTH_18"/>
    <property type="match status" value="1"/>
</dbReference>
<accession>A0A4P7D9N7</accession>
<dbReference type="SMART" id="SM00342">
    <property type="entry name" value="HTH_ARAC"/>
    <property type="match status" value="1"/>
</dbReference>
<dbReference type="Proteomes" id="UP000295727">
    <property type="component" value="Plasmid unnamed1"/>
</dbReference>
<dbReference type="OrthoDB" id="6506763at2"/>
<dbReference type="InterPro" id="IPR018060">
    <property type="entry name" value="HTH_AraC"/>
</dbReference>
<dbReference type="GO" id="GO:0000976">
    <property type="term" value="F:transcription cis-regulatory region binding"/>
    <property type="evidence" value="ECO:0007669"/>
    <property type="project" value="TreeGrafter"/>
</dbReference>
<dbReference type="Gene3D" id="1.10.10.60">
    <property type="entry name" value="Homeodomain-like"/>
    <property type="match status" value="1"/>
</dbReference>
<keyword evidence="6" id="KW-1185">Reference proteome</keyword>
<evidence type="ECO:0000313" key="5">
    <source>
        <dbReference type="EMBL" id="QBR03960.1"/>
    </source>
</evidence>
<dbReference type="AlphaFoldDB" id="A0A4P7D9N7"/>
<evidence type="ECO:0000256" key="2">
    <source>
        <dbReference type="ARBA" id="ARBA00023125"/>
    </source>
</evidence>
<name>A0A4P7D9N7_9BURK</name>
<gene>
    <name evidence="5" type="ORF">E1956_42910</name>
</gene>